<evidence type="ECO:0000256" key="1">
    <source>
        <dbReference type="ARBA" id="ARBA00004651"/>
    </source>
</evidence>
<feature type="domain" description="VTT" evidence="8">
    <location>
        <begin position="64"/>
        <end position="188"/>
    </location>
</feature>
<sequence length="229" mass="25693">MLVESDLVIQRRVMDSSLLGQFFSFILHIDTHLFPLVAEYGIFLYVILFIIVFCETGLVITPFLPGDSLLFAAGTVVGAGYLYYPILVIVLLTAAIMGDAVNYMIGNYIGPNVFSRNIWLLNKDQLIKAHNFYEKHGGKAVIFARFIPIIRTVVPFVAGVTYMNPSRFLFYNIVGAAIWVIGLVSAGYLLGNMPLIKKNFSLVIYGIIIVSLLPIIIEWVRLGVRRKRI</sequence>
<evidence type="ECO:0000256" key="5">
    <source>
        <dbReference type="ARBA" id="ARBA00022989"/>
    </source>
</evidence>
<dbReference type="EMBL" id="AM180252">
    <property type="protein sequence ID" value="CAJ54759.1"/>
    <property type="molecule type" value="Genomic_DNA"/>
</dbReference>
<dbReference type="Proteomes" id="UP000002430">
    <property type="component" value="Chromosome"/>
</dbReference>
<gene>
    <name evidence="9" type="ordered locus">LI0705</name>
</gene>
<name>Q1MQG8_LAWIP</name>
<evidence type="ECO:0000256" key="6">
    <source>
        <dbReference type="ARBA" id="ARBA00023136"/>
    </source>
</evidence>
<feature type="transmembrane region" description="Helical" evidence="7">
    <location>
        <begin position="71"/>
        <end position="97"/>
    </location>
</feature>
<evidence type="ECO:0000256" key="3">
    <source>
        <dbReference type="ARBA" id="ARBA00022475"/>
    </source>
</evidence>
<evidence type="ECO:0000256" key="2">
    <source>
        <dbReference type="ARBA" id="ARBA00010792"/>
    </source>
</evidence>
<feature type="transmembrane region" description="Helical" evidence="7">
    <location>
        <begin position="202"/>
        <end position="220"/>
    </location>
</feature>
<keyword evidence="5 7" id="KW-1133">Transmembrane helix</keyword>
<accession>Q1MQG8</accession>
<dbReference type="Pfam" id="PF09335">
    <property type="entry name" value="VTT_dom"/>
    <property type="match status" value="1"/>
</dbReference>
<dbReference type="InterPro" id="IPR032816">
    <property type="entry name" value="VTT_dom"/>
</dbReference>
<feature type="transmembrane region" description="Helical" evidence="7">
    <location>
        <begin position="42"/>
        <end position="64"/>
    </location>
</feature>
<feature type="transmembrane region" description="Helical" evidence="7">
    <location>
        <begin position="142"/>
        <end position="162"/>
    </location>
</feature>
<protein>
    <submittedName>
        <fullName evidence="9">DedA protein family</fullName>
    </submittedName>
</protein>
<organism evidence="9 10">
    <name type="scientific">Lawsonia intracellularis (strain PHE/MN1-00)</name>
    <dbReference type="NCBI Taxonomy" id="363253"/>
    <lineage>
        <taxon>Bacteria</taxon>
        <taxon>Pseudomonadati</taxon>
        <taxon>Thermodesulfobacteriota</taxon>
        <taxon>Desulfovibrionia</taxon>
        <taxon>Desulfovibrionales</taxon>
        <taxon>Desulfovibrionaceae</taxon>
        <taxon>Lawsonia</taxon>
    </lineage>
</organism>
<keyword evidence="4 7" id="KW-0812">Transmembrane</keyword>
<evidence type="ECO:0000256" key="7">
    <source>
        <dbReference type="RuleBase" id="RU367016"/>
    </source>
</evidence>
<dbReference type="eggNOG" id="COG0586">
    <property type="taxonomic scope" value="Bacteria"/>
</dbReference>
<dbReference type="STRING" id="363253.LI0705"/>
<keyword evidence="6 7" id="KW-0472">Membrane</keyword>
<dbReference type="HOGENOM" id="CLU_044208_6_1_7"/>
<keyword evidence="10" id="KW-1185">Reference proteome</keyword>
<dbReference type="AlphaFoldDB" id="Q1MQG8"/>
<proteinExistence type="inferred from homology"/>
<comment type="subcellular location">
    <subcellularLocation>
        <location evidence="1 7">Cell membrane</location>
        <topology evidence="1 7">Multi-pass membrane protein</topology>
    </subcellularLocation>
</comment>
<comment type="similarity">
    <text evidence="2 7">Belongs to the DedA family.</text>
</comment>
<dbReference type="GO" id="GO:0005886">
    <property type="term" value="C:plasma membrane"/>
    <property type="evidence" value="ECO:0007669"/>
    <property type="project" value="UniProtKB-SubCell"/>
</dbReference>
<reference evidence="9 10" key="1">
    <citation type="submission" date="2005-11" db="EMBL/GenBank/DDBJ databases">
        <title>The complete genome sequence of Lawsonia intracellularis: the causative agent of proliferative enteropathy.</title>
        <authorList>
            <person name="Kaur K."/>
            <person name="Zhang Q."/>
            <person name="Beckler D."/>
            <person name="Munir S."/>
            <person name="Li L."/>
            <person name="Kinsley K."/>
            <person name="Herron L."/>
            <person name="Peterson A."/>
            <person name="May B."/>
            <person name="Singh S."/>
            <person name="Gebhart C."/>
            <person name="Kapur V."/>
        </authorList>
    </citation>
    <scope>NUCLEOTIDE SEQUENCE [LARGE SCALE GENOMIC DNA]</scope>
    <source>
        <strain evidence="9 10">PHE/MN1-00</strain>
    </source>
</reference>
<dbReference type="KEGG" id="lip:LI0705"/>
<evidence type="ECO:0000313" key="10">
    <source>
        <dbReference type="Proteomes" id="UP000002430"/>
    </source>
</evidence>
<keyword evidence="3 7" id="KW-1003">Cell membrane</keyword>
<evidence type="ECO:0000313" key="9">
    <source>
        <dbReference type="EMBL" id="CAJ54759.1"/>
    </source>
</evidence>
<dbReference type="PANTHER" id="PTHR30353">
    <property type="entry name" value="INNER MEMBRANE PROTEIN DEDA-RELATED"/>
    <property type="match status" value="1"/>
</dbReference>
<dbReference type="InterPro" id="IPR032818">
    <property type="entry name" value="DedA-like"/>
</dbReference>
<feature type="transmembrane region" description="Helical" evidence="7">
    <location>
        <begin position="169"/>
        <end position="190"/>
    </location>
</feature>
<evidence type="ECO:0000259" key="8">
    <source>
        <dbReference type="Pfam" id="PF09335"/>
    </source>
</evidence>
<evidence type="ECO:0000256" key="4">
    <source>
        <dbReference type="ARBA" id="ARBA00022692"/>
    </source>
</evidence>
<dbReference type="PANTHER" id="PTHR30353:SF0">
    <property type="entry name" value="TRANSMEMBRANE PROTEIN"/>
    <property type="match status" value="1"/>
</dbReference>